<comment type="caution">
    <text evidence="4">The sequence shown here is derived from an EMBL/GenBank/DDBJ whole genome shotgun (WGS) entry which is preliminary data.</text>
</comment>
<evidence type="ECO:0000256" key="1">
    <source>
        <dbReference type="SAM" id="MobiDB-lite"/>
    </source>
</evidence>
<dbReference type="SUPFAM" id="SSF51126">
    <property type="entry name" value="Pectin lyase-like"/>
    <property type="match status" value="1"/>
</dbReference>
<dbReference type="PANTHER" id="PTHR12338">
    <property type="entry name" value="AUTOTRANSPORTER"/>
    <property type="match status" value="1"/>
</dbReference>
<reference evidence="4 5" key="1">
    <citation type="submission" date="2018-07" db="EMBL/GenBank/DDBJ databases">
        <title>Genomic Encyclopedia of Type Strains, Phase IV (KMG-IV): sequencing the most valuable type-strain genomes for metagenomic binning, comparative biology and taxonomic classification.</title>
        <authorList>
            <person name="Goeker M."/>
        </authorList>
    </citation>
    <scope>NUCLEOTIDE SEQUENCE [LARGE SCALE GENOMIC DNA]</scope>
    <source>
        <strain evidence="4 5">DSM 21634</strain>
    </source>
</reference>
<feature type="signal peptide" evidence="2">
    <location>
        <begin position="1"/>
        <end position="21"/>
    </location>
</feature>
<dbReference type="PANTHER" id="PTHR12338:SF5">
    <property type="entry name" value="ANTIGEN 43-RELATED"/>
    <property type="match status" value="1"/>
</dbReference>
<feature type="region of interest" description="Disordered" evidence="1">
    <location>
        <begin position="735"/>
        <end position="759"/>
    </location>
</feature>
<dbReference type="PROSITE" id="PS51257">
    <property type="entry name" value="PROKAR_LIPOPROTEIN"/>
    <property type="match status" value="1"/>
</dbReference>
<dbReference type="Gene3D" id="2.160.20.10">
    <property type="entry name" value="Single-stranded right-handed beta-helix, Pectin lyase-like"/>
    <property type="match status" value="1"/>
</dbReference>
<proteinExistence type="predicted"/>
<dbReference type="PRINTS" id="PR01217">
    <property type="entry name" value="PRICHEXTENSN"/>
</dbReference>
<sequence length="1112" mass="114641">MRRFALHPLALAALLACQAQAQSLPGNATVVNGVVNVQRFTNGVQVTNTPGAIVHWDGFSIGAGNTVRFVQQAPSSAVLNRVTGNTPSQIHGALQSNGRVFLLNPNGILFGAGARVDVAGLLASTLDIADRDFLDGKYDFKCFNAIACEAGVDALNPTNNRVVLQDGSQISTRQAGEGGQVWLVARDRVVMEKGSRIEAPSGQVMAATAREVSITSPALGQIRFTLTGTAGSRIDLDGEIEVPRGAAGFFADTVRFAGAVRARSDVGAAGQIVANAAAKVVVDADARLDVSGTPGADAGAVRLGATQQVTVSAAAEIAADGGVPGAGGGGKGGLIELSAAAVQLPGLLGTPEASPLQLHARGYGAQGLDLARYGSVEVTESGNFGYTVVDGPAWTNTDTGSQNIRTGEGHAHGITNNASDETQIELVAPAGDGRFLVITNRRQSTSYNENQQAPSIPSLTDLRVVSSNVYTALLVGADGQVVSSQSLGRSDFQSTQFNGPTVVGVDTPQSRFQAVGLSKGGWAVLVEQFGAPSRVVFLSAERGTVASVDVATGATLRPLLAGGLLVEATPQGGSLQRLVFDRLGGTVADVAAALAGESLDRPLGYQAMGPLKTPVDERRLWRASTGGAQELVDLADNSVVRSVANDPPLARVEAVLGTGLLGATNFGGSFSSGETSDIGVWDRGAFTRFATSLYRTGGTSAGGQVTSDSATVGPAFLRAVDSSALVMLHTDEARSSQSQTVRNAGPNLNTFTSSRNDRSQNTLQLLQRQLVNAPFAATGTAGAVLSPVLLAAQPGQGNGSLGGVPTPPPPPPPPAPPPPAPQPPAPAPGPSTPPPAPPPIPSTPPTPPAPPPAPPAPVGEIPPPPYQPATRPAEGLKPLPGLSVADVSKLRFGKDLDGRRTSDADPEFLANARRVVDDLLGPEAAAAFDRGNDEQRRQILNDAGFAMLINNKDLQQATKDMSDDMRGATLNALATLQGYGTLETEALAEGLRKAMTEKIAAPRPDDGSAPDRARTALETELQILEGELYQADLNRMRAEGQDAAARAKAEQEHQLVTGRIARAMVIAAREAAGEAVDDTADVVVSSNDDVQMVLTEEGRIVEKPKSRPPATP</sequence>
<keyword evidence="2" id="KW-0732">Signal</keyword>
<dbReference type="NCBIfam" id="TIGR01901">
    <property type="entry name" value="adhes_NPXG"/>
    <property type="match status" value="1"/>
</dbReference>
<dbReference type="InterPro" id="IPR050909">
    <property type="entry name" value="Bact_Autotransporter_VF"/>
</dbReference>
<dbReference type="InterPro" id="IPR011050">
    <property type="entry name" value="Pectin_lyase_fold/virulence"/>
</dbReference>
<dbReference type="RefSeq" id="WP_211333090.1">
    <property type="nucleotide sequence ID" value="NZ_QPJK01000008.1"/>
</dbReference>
<keyword evidence="5" id="KW-1185">Reference proteome</keyword>
<evidence type="ECO:0000259" key="3">
    <source>
        <dbReference type="SMART" id="SM00912"/>
    </source>
</evidence>
<gene>
    <name evidence="4" type="ORF">DES41_108392</name>
</gene>
<accession>A0A368XJJ0</accession>
<organism evidence="4 5">
    <name type="scientific">Pseudorhodoferax soli</name>
    <dbReference type="NCBI Taxonomy" id="545864"/>
    <lineage>
        <taxon>Bacteria</taxon>
        <taxon>Pseudomonadati</taxon>
        <taxon>Pseudomonadota</taxon>
        <taxon>Betaproteobacteria</taxon>
        <taxon>Burkholderiales</taxon>
        <taxon>Comamonadaceae</taxon>
    </lineage>
</organism>
<dbReference type="AlphaFoldDB" id="A0A368XJJ0"/>
<evidence type="ECO:0000313" key="4">
    <source>
        <dbReference type="EMBL" id="RCW68210.1"/>
    </source>
</evidence>
<dbReference type="EMBL" id="QPJK01000008">
    <property type="protein sequence ID" value="RCW68210.1"/>
    <property type="molecule type" value="Genomic_DNA"/>
</dbReference>
<feature type="chain" id="PRO_5016670493" evidence="2">
    <location>
        <begin position="22"/>
        <end position="1112"/>
    </location>
</feature>
<dbReference type="SMART" id="SM00912">
    <property type="entry name" value="Haemagg_act"/>
    <property type="match status" value="1"/>
</dbReference>
<evidence type="ECO:0000313" key="5">
    <source>
        <dbReference type="Proteomes" id="UP000252884"/>
    </source>
</evidence>
<feature type="domain" description="Filamentous haemagglutinin FhaB/tRNA nuclease CdiA-like TPS" evidence="3">
    <location>
        <begin position="21"/>
        <end position="132"/>
    </location>
</feature>
<dbReference type="InterPro" id="IPR008638">
    <property type="entry name" value="FhaB/CdiA-like_TPS"/>
</dbReference>
<dbReference type="Pfam" id="PF05860">
    <property type="entry name" value="TPS"/>
    <property type="match status" value="1"/>
</dbReference>
<name>A0A368XJJ0_9BURK</name>
<evidence type="ECO:0000256" key="2">
    <source>
        <dbReference type="SAM" id="SignalP"/>
    </source>
</evidence>
<protein>
    <submittedName>
        <fullName evidence="4">Filamentous hemagglutinin family protein</fullName>
    </submittedName>
</protein>
<dbReference type="Proteomes" id="UP000252884">
    <property type="component" value="Unassembled WGS sequence"/>
</dbReference>
<feature type="region of interest" description="Disordered" evidence="1">
    <location>
        <begin position="794"/>
        <end position="880"/>
    </location>
</feature>
<feature type="compositionally biased region" description="Pro residues" evidence="1">
    <location>
        <begin position="805"/>
        <end position="867"/>
    </location>
</feature>
<dbReference type="InterPro" id="IPR012334">
    <property type="entry name" value="Pectin_lyas_fold"/>
</dbReference>